<proteinExistence type="predicted"/>
<sequence>MDNGRLEIARGLEDIEDWGGGVLRVAGEGDVVGRPTFLSHLICRPCGVSISSAAGGDSSRPMRERFDSRKTSSTDDGAGGKWTGLSGISGPWRMTLAQKSCSIGRISSGSVSFSVCILVSPPLFILDHLRNFTS</sequence>
<gene>
    <name evidence="2" type="ORF">PNOK_0312500</name>
</gene>
<dbReference type="EMBL" id="NBII01000003">
    <property type="protein sequence ID" value="PAV20498.1"/>
    <property type="molecule type" value="Genomic_DNA"/>
</dbReference>
<organism evidence="2 3">
    <name type="scientific">Pyrrhoderma noxium</name>
    <dbReference type="NCBI Taxonomy" id="2282107"/>
    <lineage>
        <taxon>Eukaryota</taxon>
        <taxon>Fungi</taxon>
        <taxon>Dikarya</taxon>
        <taxon>Basidiomycota</taxon>
        <taxon>Agaricomycotina</taxon>
        <taxon>Agaricomycetes</taxon>
        <taxon>Hymenochaetales</taxon>
        <taxon>Hymenochaetaceae</taxon>
        <taxon>Pyrrhoderma</taxon>
    </lineage>
</organism>
<protein>
    <submittedName>
        <fullName evidence="2">Uncharacterized protein</fullName>
    </submittedName>
</protein>
<evidence type="ECO:0000256" key="1">
    <source>
        <dbReference type="SAM" id="MobiDB-lite"/>
    </source>
</evidence>
<evidence type="ECO:0000313" key="2">
    <source>
        <dbReference type="EMBL" id="PAV20498.1"/>
    </source>
</evidence>
<accession>A0A286ULP6</accession>
<dbReference type="AlphaFoldDB" id="A0A286ULP6"/>
<name>A0A286ULP6_9AGAM</name>
<keyword evidence="3" id="KW-1185">Reference proteome</keyword>
<reference evidence="2 3" key="1">
    <citation type="journal article" date="2017" name="Mol. Ecol.">
        <title>Comparative and population genomic landscape of Phellinus noxius: A hypervariable fungus causing root rot in trees.</title>
        <authorList>
            <person name="Chung C.L."/>
            <person name="Lee T.J."/>
            <person name="Akiba M."/>
            <person name="Lee H.H."/>
            <person name="Kuo T.H."/>
            <person name="Liu D."/>
            <person name="Ke H.M."/>
            <person name="Yokoi T."/>
            <person name="Roa M.B."/>
            <person name="Lu M.J."/>
            <person name="Chang Y.Y."/>
            <person name="Ann P.J."/>
            <person name="Tsai J.N."/>
            <person name="Chen C.Y."/>
            <person name="Tzean S.S."/>
            <person name="Ota Y."/>
            <person name="Hattori T."/>
            <person name="Sahashi N."/>
            <person name="Liou R.F."/>
            <person name="Kikuchi T."/>
            <person name="Tsai I.J."/>
        </authorList>
    </citation>
    <scope>NUCLEOTIDE SEQUENCE [LARGE SCALE GENOMIC DNA]</scope>
    <source>
        <strain evidence="2 3">FFPRI411160</strain>
    </source>
</reference>
<feature type="region of interest" description="Disordered" evidence="1">
    <location>
        <begin position="50"/>
        <end position="86"/>
    </location>
</feature>
<feature type="compositionally biased region" description="Basic and acidic residues" evidence="1">
    <location>
        <begin position="60"/>
        <end position="73"/>
    </location>
</feature>
<comment type="caution">
    <text evidence="2">The sequence shown here is derived from an EMBL/GenBank/DDBJ whole genome shotgun (WGS) entry which is preliminary data.</text>
</comment>
<dbReference type="Proteomes" id="UP000217199">
    <property type="component" value="Unassembled WGS sequence"/>
</dbReference>
<evidence type="ECO:0000313" key="3">
    <source>
        <dbReference type="Proteomes" id="UP000217199"/>
    </source>
</evidence>
<dbReference type="InParanoid" id="A0A286ULP6"/>